<protein>
    <submittedName>
        <fullName evidence="8">Breast cancer type 2 susceptibility protein homolog</fullName>
    </submittedName>
</protein>
<dbReference type="GO" id="GO:0006355">
    <property type="term" value="P:regulation of DNA-templated transcription"/>
    <property type="evidence" value="ECO:0007669"/>
    <property type="project" value="TreeGrafter"/>
</dbReference>
<evidence type="ECO:0000313" key="9">
    <source>
        <dbReference type="Proteomes" id="UP000472260"/>
    </source>
</evidence>
<dbReference type="Pfam" id="PF00634">
    <property type="entry name" value="BRCA2"/>
    <property type="match status" value="9"/>
</dbReference>
<feature type="region of interest" description="Disordered" evidence="6">
    <location>
        <begin position="200"/>
        <end position="219"/>
    </location>
</feature>
<dbReference type="PROSITE" id="PS50138">
    <property type="entry name" value="BRCA2_REPEAT"/>
    <property type="match status" value="11"/>
</dbReference>
<dbReference type="Ensembl" id="ENSSANT00000015572.1">
    <property type="protein sequence ID" value="ENSSANP00000014607.1"/>
    <property type="gene ID" value="ENSSANG00000007719.1"/>
</dbReference>
<dbReference type="Pfam" id="PF09169">
    <property type="entry name" value="BRCA-2_helical"/>
    <property type="match status" value="1"/>
</dbReference>
<dbReference type="InterPro" id="IPR048262">
    <property type="entry name" value="BRCA2_OB_2_dom"/>
</dbReference>
<dbReference type="CDD" id="cd04493">
    <property type="entry name" value="BRCA2DBD_OB1"/>
    <property type="match status" value="1"/>
</dbReference>
<dbReference type="SUPFAM" id="SSF50249">
    <property type="entry name" value="Nucleic acid-binding proteins"/>
    <property type="match status" value="3"/>
</dbReference>
<dbReference type="SUPFAM" id="SSF81872">
    <property type="entry name" value="BRCA2 helical domain"/>
    <property type="match status" value="1"/>
</dbReference>
<gene>
    <name evidence="8" type="primary">LOC107682889</name>
</gene>
<dbReference type="PANTHER" id="PTHR11289">
    <property type="entry name" value="BREAST CANCER TYPE 2 SUSCEPTIBILITY PROTEIN BRCA2"/>
    <property type="match status" value="1"/>
</dbReference>
<dbReference type="Pfam" id="PF09103">
    <property type="entry name" value="BRCA-2_OB1"/>
    <property type="match status" value="1"/>
</dbReference>
<feature type="compositionally biased region" description="Polar residues" evidence="6">
    <location>
        <begin position="664"/>
        <end position="676"/>
    </location>
</feature>
<dbReference type="CDD" id="cd04494">
    <property type="entry name" value="BRCA2DBD_OB2"/>
    <property type="match status" value="1"/>
</dbReference>
<evidence type="ECO:0000256" key="4">
    <source>
        <dbReference type="ARBA" id="ARBA00023172"/>
    </source>
</evidence>
<dbReference type="GO" id="GO:0003677">
    <property type="term" value="F:DNA binding"/>
    <property type="evidence" value="ECO:0007669"/>
    <property type="project" value="UniProtKB-KW"/>
</dbReference>
<evidence type="ECO:0000256" key="2">
    <source>
        <dbReference type="ARBA" id="ARBA00022763"/>
    </source>
</evidence>
<dbReference type="Proteomes" id="UP000472260">
    <property type="component" value="Unassembled WGS sequence"/>
</dbReference>
<evidence type="ECO:0000256" key="3">
    <source>
        <dbReference type="ARBA" id="ARBA00023125"/>
    </source>
</evidence>
<keyword evidence="1" id="KW-0677">Repeat</keyword>
<dbReference type="GO" id="GO:0005634">
    <property type="term" value="C:nucleus"/>
    <property type="evidence" value="ECO:0007669"/>
    <property type="project" value="TreeGrafter"/>
</dbReference>
<feature type="compositionally biased region" description="Polar residues" evidence="6">
    <location>
        <begin position="2754"/>
        <end position="2766"/>
    </location>
</feature>
<feature type="region of interest" description="Disordered" evidence="6">
    <location>
        <begin position="70"/>
        <end position="90"/>
    </location>
</feature>
<feature type="compositionally biased region" description="Basic and acidic residues" evidence="6">
    <location>
        <begin position="509"/>
        <end position="522"/>
    </location>
</feature>
<evidence type="ECO:0000256" key="1">
    <source>
        <dbReference type="ARBA" id="ARBA00022737"/>
    </source>
</evidence>
<dbReference type="InterPro" id="IPR055077">
    <property type="entry name" value="BRCA2_TR2"/>
</dbReference>
<dbReference type="Pfam" id="PF09121">
    <property type="entry name" value="Tower"/>
    <property type="match status" value="1"/>
</dbReference>
<keyword evidence="3" id="KW-0238">DNA-binding</keyword>
<feature type="region of interest" description="Disordered" evidence="6">
    <location>
        <begin position="2716"/>
        <end position="2792"/>
    </location>
</feature>
<feature type="compositionally biased region" description="Basic and acidic residues" evidence="6">
    <location>
        <begin position="1901"/>
        <end position="1910"/>
    </location>
</feature>
<organism evidence="8 9">
    <name type="scientific">Sinocyclocheilus anshuiensis</name>
    <dbReference type="NCBI Taxonomy" id="1608454"/>
    <lineage>
        <taxon>Eukaryota</taxon>
        <taxon>Metazoa</taxon>
        <taxon>Chordata</taxon>
        <taxon>Craniata</taxon>
        <taxon>Vertebrata</taxon>
        <taxon>Euteleostomi</taxon>
        <taxon>Actinopterygii</taxon>
        <taxon>Neopterygii</taxon>
        <taxon>Teleostei</taxon>
        <taxon>Ostariophysi</taxon>
        <taxon>Cypriniformes</taxon>
        <taxon>Cyprinidae</taxon>
        <taxon>Cyprininae</taxon>
        <taxon>Sinocyclocheilus</taxon>
    </lineage>
</organism>
<dbReference type="Pfam" id="PF22687">
    <property type="entry name" value="BRCA2_TR2"/>
    <property type="match status" value="1"/>
</dbReference>
<feature type="region of interest" description="Disordered" evidence="6">
    <location>
        <begin position="503"/>
        <end position="524"/>
    </location>
</feature>
<evidence type="ECO:0000256" key="5">
    <source>
        <dbReference type="ARBA" id="ARBA00023204"/>
    </source>
</evidence>
<dbReference type="Gene3D" id="2.40.50.140">
    <property type="entry name" value="Nucleic acid-binding proteins"/>
    <property type="match status" value="3"/>
</dbReference>
<feature type="compositionally biased region" description="Pro residues" evidence="6">
    <location>
        <begin position="2775"/>
        <end position="2790"/>
    </location>
</feature>
<dbReference type="PIRSF" id="PIRSF002397">
    <property type="entry name" value="BRCA2"/>
    <property type="match status" value="1"/>
</dbReference>
<evidence type="ECO:0000313" key="8">
    <source>
        <dbReference type="Ensembl" id="ENSSANP00000014607.1"/>
    </source>
</evidence>
<reference evidence="8" key="2">
    <citation type="submission" date="2025-09" db="UniProtKB">
        <authorList>
            <consortium name="Ensembl"/>
        </authorList>
    </citation>
    <scope>IDENTIFICATION</scope>
</reference>
<dbReference type="InterPro" id="IPR015187">
    <property type="entry name" value="BRCA2_OB_1"/>
</dbReference>
<keyword evidence="5" id="KW-0234">DNA repair</keyword>
<keyword evidence="9" id="KW-1185">Reference proteome</keyword>
<dbReference type="InterPro" id="IPR015525">
    <property type="entry name" value="BRCA2"/>
</dbReference>
<feature type="region of interest" description="Disordered" evidence="6">
    <location>
        <begin position="734"/>
        <end position="755"/>
    </location>
</feature>
<name>A0A671L2V7_9TELE</name>
<feature type="region of interest" description="Disordered" evidence="6">
    <location>
        <begin position="1763"/>
        <end position="1789"/>
    </location>
</feature>
<dbReference type="FunFam" id="2.40.50.140:FF:000205">
    <property type="entry name" value="Breast cancer susceptibility protein 2"/>
    <property type="match status" value="1"/>
</dbReference>
<evidence type="ECO:0000256" key="6">
    <source>
        <dbReference type="SAM" id="MobiDB-lite"/>
    </source>
</evidence>
<dbReference type="InterPro" id="IPR015252">
    <property type="entry name" value="BRCA2_hlx"/>
</dbReference>
<feature type="domain" description="Tower" evidence="7">
    <location>
        <begin position="2318"/>
        <end position="2359"/>
    </location>
</feature>
<feature type="region of interest" description="Disordered" evidence="6">
    <location>
        <begin position="652"/>
        <end position="683"/>
    </location>
</feature>
<feature type="region of interest" description="Disordered" evidence="6">
    <location>
        <begin position="1595"/>
        <end position="1618"/>
    </location>
</feature>
<dbReference type="InterPro" id="IPR002093">
    <property type="entry name" value="BRCA2_repeat"/>
</dbReference>
<dbReference type="SUPFAM" id="SSF81878">
    <property type="entry name" value="BRCA2 tower domain"/>
    <property type="match status" value="1"/>
</dbReference>
<keyword evidence="4" id="KW-0233">DNA recombination</keyword>
<dbReference type="Pfam" id="PF21318">
    <property type="entry name" value="BRCA2DBD_OB2"/>
    <property type="match status" value="1"/>
</dbReference>
<sequence>MFDNFFHQIDKELEPLNPDWFEELTAKASRDEGRPNGSKGEEEEKTVKVPETSALASQLFSTPKIFKQPHFESPASIPNEESPYEAVNGDSSAFPWTESSPCLFGSAKDSQRFDRSCEKPRDSFGLLDTPKRSLARSAKQISESLGAQINPDLSWTSCFNTPSSLTPAVILRTCEMNCLCMKIKFVRKLFPSLSKGSASNTLQSDDLGEKPVCSPNSSLDTSGLWKQKVPSAIEDGDVRNTVQNVLDGAEDVLSIFFSNSTSTLRRIKTKERIRRRITDSSKDVKSVVLSSESEEILKGDVETKSPCKNKDITQWTPLSLSESTLNGDCSDASLINNHSTVASSEINGCTVFNCIAESSQTFSQTVRLKSYPEGAQCQKSLLDKSPAFMLSRKSRKFVYQVPSSDLSKTVIGPKETQPVCFDQTLKENPSVEEVSSDLNESTVASENAINNHTQPQDFKPLSTEIHDLDLGLAMTPLSKAFAEDFTQEIMPGALLDVAVQSDQNGQMQHKAELEEKNKDGSHSDISNLADISVNSQNKSTVMLTTFEISHDSGCPTTFSDLDGTTTSCVFPSFKMANNKAISIPNKAIMKAKASLDEAARDVLINTLNGTTPKHYQTIETLCKSVSGSTNANRSPIEQSIFPNHASRLCVSDAPRSDSPKSFKINISSCSSPQSNESDYKTGSKRNITVSNVGFQTETLLKEELGRGSDSSKCIHQKLDFKRSAERQTMFNISSTHKPTAVDSSREDDENNGTLTASQKADVTELCNLLEEANSQHEFTQFKPTYHGSDNHTTEKEWDPDILYGIDFDDSFNCDVVKGKHPVKTDSSSVNTSDHIQIVDAAKLPCTMSKETRNGIVPLSVAEGSSLVDGIKSIQSHFSDNTPVHFFGFKTAKGEAMSISEKSLNNARHFFEEYDQKAIYNKEVKVDIGVIKPEHVETEPTFSTFDSMSTENKTYLQIKQDVNFSSGNVNAACKEIHKQVTENEGKEQNCLGEKTDVFCVDSNSHFGFSSARGAKLKVPEKALLQARRLLNDVDSLEESQTQKLTIHASGNHDASMSTTSLKKTKAVSWSNTSIKISQPHLVTKISDGVDKLSFNSEKVFQEQKSSSDPKEVFAKIFPSETFSPQSEEGYGFQTASGKGVSVSAGALKKAKAIFKDCDGNIDLESAKMEGINDKLDVEIKQVNAFTPNCKRVTFSNVSLMEANTVLRDSDLTDDFLLLPSSVQQPPQEEVCEEKGLQSDFSKHPYELLPPNGNCGFSTASGKKVSISAGALQCGKDLLSESVDVFSCADGYPKTKQVVDIQTDTSSIRKHKGFSTAGGKKVAVSAAGLQKAKNLFRDCEEESLSFEDLQHQNFKGFSDVSKKPLTKIRTAFAGCSDISFSHEHETGNSSGKNIGFTTAGGKKVAFSATALQRAKSLFKDCEEESLASGSLQHQVCQGFSTASGKDVTVSEKALSEVRAAFAGCDDTSFCHEPENSSRNNIGYSTAGGKKVAVSATGLQRAKSLFKDREEESLASGNLQHKVCQGFSTASGKDVTVSEKALSEVRAAFAGCDDTSFCHEPENSSRNNIGFSTAGGKKVAISATAVQRAKSLFKDCEEENVSSEEVPPQAKSSHKSSEDMVDGNLKFEQLNKKNYGFSTASGKGVSVSKATLEEASKLFRDCDAQVTVTDSQLLQSDSSKCRPQHKGRQTKTTLRPLPSKATQNEPAQLDLHSLDFNSCTDTQQKYFEQEAMACTKALLADDDLNESGSLALTEDQKCPSVNDLQAQGSFGHKRRKRPFDARNVADSGQPPLKRQLLSEFDRTLDTKTSGLAPLKSCSNGTLRDRRVFSYNVHLKPNVTGPDWHPVDQKSDDLKQPCSTVSVQNRRNSDPKGGVFVPPFQKDMKTEPSNCQDVSKVSTGFIPPFKKENKETTEHSNQIDQNMTTSVSHSDNVAQYCDGKNLHEGSNPQPTTSVETIPLKIMDSEEKDTEACWEILNLARDMQDMRLRKKKRQTIRPLSGSLYLAKTSGVPRIGLRDAVGRKCPGQYTQEELNQHGVHHKVSLITSENAESFRFDCNDFKCELLMETGAVQLADGGWLVPDNKGTVGKDKFYRALCDTPGVDPKLISDAWVFNHYRWIVWKRASMERTFPDLMGNLCLTPEQILLQLKFRYDVEVDHSQRSALRRIMERDDTPAKTLVLCLCGVAQTCQHPEKPVKDDKSPNAKMESCVVWLTDGWYSIKGLLDPPLSAMLNKGRLRIGDKIVTSGAELVGSQEACPPLEAPESLMLKILANSTRRARWDTKLGYYRDPRPISFPLSSLFTAGGVVSCVNIVVLRSYPTQWMEKKPNGVFIFRNDRAEDREARKHSNSKHKSMDFLITKIQTQFEKEMEGNKKSRDQKRTFSRHEVEALQDGEELYEAMERDPAVETHLYASQMDAVSKYRRCLEEKRQAELQERVQKAVMEAQEAEGGCPNRDVTPVWKLSITDGKDLQSDCVYTLNIWRPSQDLYGLLREGHRYRAYNLATSEGKKRSGIAHIQFTATKKTLFQDVEVSPEWVHQHFRARECVRFKELQNPQFSSPCGEVDIVGCIVSVEGKQGHCPLLHLVDENFDLVSVRTYSSLEQLAVEELVKPRALVALSNLQARPYSGPVPSLYAGEQAVFSVNPKESHLQEAMTRLKTFVQTCEDFFSIAEEKVSDVVPSGVLGSFQSPRTSCVQSNPKINCRVTPQQKSSIFSPFTPLNRRTPASACNSEGKDPKSLKRRRGLDYLSRIPSPPPLTPLKNTASPCINRTFNPPRRSVTPKPPQNESPRALCPPPGEEKWVHDEELAMIDTQALLEG</sequence>
<dbReference type="Pfam" id="PF09104">
    <property type="entry name" value="BRCA-2_OB3"/>
    <property type="match status" value="1"/>
</dbReference>
<dbReference type="InterPro" id="IPR015188">
    <property type="entry name" value="BRCA2_OB_3"/>
</dbReference>
<feature type="region of interest" description="Disordered" evidence="6">
    <location>
        <begin position="1857"/>
        <end position="1913"/>
    </location>
</feature>
<feature type="region of interest" description="Disordered" evidence="6">
    <location>
        <begin position="17"/>
        <end position="51"/>
    </location>
</feature>
<evidence type="ECO:0000259" key="7">
    <source>
        <dbReference type="SMART" id="SM01341"/>
    </source>
</evidence>
<dbReference type="Gene3D" id="6.10.70.10">
    <property type="match status" value="1"/>
</dbReference>
<dbReference type="SMART" id="SM01341">
    <property type="entry name" value="Tower"/>
    <property type="match status" value="1"/>
</dbReference>
<feature type="compositionally biased region" description="Basic and acidic residues" evidence="6">
    <location>
        <begin position="24"/>
        <end position="48"/>
    </location>
</feature>
<reference evidence="8" key="1">
    <citation type="submission" date="2025-08" db="UniProtKB">
        <authorList>
            <consortium name="Ensembl"/>
        </authorList>
    </citation>
    <scope>IDENTIFICATION</scope>
</reference>
<accession>A0A671L2V7</accession>
<dbReference type="InterPro" id="IPR015205">
    <property type="entry name" value="Tower_dom"/>
</dbReference>
<dbReference type="PANTHER" id="PTHR11289:SF0">
    <property type="entry name" value="BREAST CANCER TYPE 2 SUSCEPTIBILITY PROTEIN"/>
    <property type="match status" value="1"/>
</dbReference>
<keyword evidence="2" id="KW-0227">DNA damage</keyword>
<dbReference type="GO" id="GO:0000724">
    <property type="term" value="P:double-strand break repair via homologous recombination"/>
    <property type="evidence" value="ECO:0007669"/>
    <property type="project" value="InterPro"/>
</dbReference>
<feature type="region of interest" description="Disordered" evidence="6">
    <location>
        <begin position="1672"/>
        <end position="1702"/>
    </location>
</feature>
<feature type="compositionally biased region" description="Polar residues" evidence="6">
    <location>
        <begin position="1883"/>
        <end position="1894"/>
    </location>
</feature>
<dbReference type="InterPro" id="IPR036315">
    <property type="entry name" value="BRCA2_hlx_sf"/>
</dbReference>
<dbReference type="CDD" id="cd04495">
    <property type="entry name" value="BRCA2DBD_OB3"/>
    <property type="match status" value="1"/>
</dbReference>
<proteinExistence type="predicted"/>
<dbReference type="InterPro" id="IPR012340">
    <property type="entry name" value="NA-bd_OB-fold"/>
</dbReference>